<comment type="caution">
    <text evidence="1">The sequence shown here is derived from an EMBL/GenBank/DDBJ whole genome shotgun (WGS) entry which is preliminary data.</text>
</comment>
<gene>
    <name evidence="1" type="ORF">O6H91_13G072900</name>
</gene>
<dbReference type="Proteomes" id="UP001162992">
    <property type="component" value="Chromosome 13"/>
</dbReference>
<sequence length="327" mass="37706">MKEEVPVVDFAPFLAPDSTEAIAEKRKALLQEISKACEEWGFFQVINHGMNWDLVQKTFRKSQEFFWLPLEDKLKAQPAPGSSPYPTGFNNKNRSQGVQDKKELLFFFTDESSTDASKHAYSQYNIWPDRPLHFRSVVEEYIQHAERTMKCVMAIVSESLGLPSNFLANISQEKLNMFMMHYYPQCIAENDRQGLGYHRDGGIITMVAQDGVEGYQVLKGDKWVTIKPIEGALTFNVSDCLQVWTNGRYKSVLHRVRNHKTHERFSFAFETTPSLHAQMAPLPQFTTDIGKPPEYRPFEYMEYLMIRLKNKSLLPNQKEGGLEDFAV</sequence>
<keyword evidence="2" id="KW-1185">Reference proteome</keyword>
<accession>A0ACC2BW67</accession>
<dbReference type="EMBL" id="CM055104">
    <property type="protein sequence ID" value="KAJ7533960.1"/>
    <property type="molecule type" value="Genomic_DNA"/>
</dbReference>
<organism evidence="1 2">
    <name type="scientific">Diphasiastrum complanatum</name>
    <name type="common">Issler's clubmoss</name>
    <name type="synonym">Lycopodium complanatum</name>
    <dbReference type="NCBI Taxonomy" id="34168"/>
    <lineage>
        <taxon>Eukaryota</taxon>
        <taxon>Viridiplantae</taxon>
        <taxon>Streptophyta</taxon>
        <taxon>Embryophyta</taxon>
        <taxon>Tracheophyta</taxon>
        <taxon>Lycopodiopsida</taxon>
        <taxon>Lycopodiales</taxon>
        <taxon>Lycopodiaceae</taxon>
        <taxon>Lycopodioideae</taxon>
        <taxon>Diphasiastrum</taxon>
    </lineage>
</organism>
<name>A0ACC2BW67_DIPCM</name>
<reference evidence="2" key="1">
    <citation type="journal article" date="2024" name="Proc. Natl. Acad. Sci. U.S.A.">
        <title>Extraordinary preservation of gene collinearity over three hundred million years revealed in homosporous lycophytes.</title>
        <authorList>
            <person name="Li C."/>
            <person name="Wickell D."/>
            <person name="Kuo L.Y."/>
            <person name="Chen X."/>
            <person name="Nie B."/>
            <person name="Liao X."/>
            <person name="Peng D."/>
            <person name="Ji J."/>
            <person name="Jenkins J."/>
            <person name="Williams M."/>
            <person name="Shu S."/>
            <person name="Plott C."/>
            <person name="Barry K."/>
            <person name="Rajasekar S."/>
            <person name="Grimwood J."/>
            <person name="Han X."/>
            <person name="Sun S."/>
            <person name="Hou Z."/>
            <person name="He W."/>
            <person name="Dai G."/>
            <person name="Sun C."/>
            <person name="Schmutz J."/>
            <person name="Leebens-Mack J.H."/>
            <person name="Li F.W."/>
            <person name="Wang L."/>
        </authorList>
    </citation>
    <scope>NUCLEOTIDE SEQUENCE [LARGE SCALE GENOMIC DNA]</scope>
    <source>
        <strain evidence="2">cv. PW_Plant_1</strain>
    </source>
</reference>
<evidence type="ECO:0000313" key="2">
    <source>
        <dbReference type="Proteomes" id="UP001162992"/>
    </source>
</evidence>
<proteinExistence type="predicted"/>
<protein>
    <submittedName>
        <fullName evidence="1">Uncharacterized protein</fullName>
    </submittedName>
</protein>
<evidence type="ECO:0000313" key="1">
    <source>
        <dbReference type="EMBL" id="KAJ7533960.1"/>
    </source>
</evidence>